<dbReference type="AlphaFoldDB" id="A0A0C3B314"/>
<dbReference type="STRING" id="765440.A0A0C3B314"/>
<dbReference type="InParanoid" id="A0A0C3B314"/>
<name>A0A0C3B314_PILCF</name>
<gene>
    <name evidence="2" type="ORF">PILCRDRAFT_804852</name>
</gene>
<keyword evidence="3" id="KW-1185">Reference proteome</keyword>
<reference evidence="3" key="2">
    <citation type="submission" date="2015-01" db="EMBL/GenBank/DDBJ databases">
        <title>Evolutionary Origins and Diversification of the Mycorrhizal Mutualists.</title>
        <authorList>
            <consortium name="DOE Joint Genome Institute"/>
            <consortium name="Mycorrhizal Genomics Consortium"/>
            <person name="Kohler A."/>
            <person name="Kuo A."/>
            <person name="Nagy L.G."/>
            <person name="Floudas D."/>
            <person name="Copeland A."/>
            <person name="Barry K.W."/>
            <person name="Cichocki N."/>
            <person name="Veneault-Fourrey C."/>
            <person name="LaButti K."/>
            <person name="Lindquist E.A."/>
            <person name="Lipzen A."/>
            <person name="Lundell T."/>
            <person name="Morin E."/>
            <person name="Murat C."/>
            <person name="Riley R."/>
            <person name="Ohm R."/>
            <person name="Sun H."/>
            <person name="Tunlid A."/>
            <person name="Henrissat B."/>
            <person name="Grigoriev I.V."/>
            <person name="Hibbett D.S."/>
            <person name="Martin F."/>
        </authorList>
    </citation>
    <scope>NUCLEOTIDE SEQUENCE [LARGE SCALE GENOMIC DNA]</scope>
    <source>
        <strain evidence="3">F 1598</strain>
    </source>
</reference>
<feature type="compositionally biased region" description="Low complexity" evidence="1">
    <location>
        <begin position="140"/>
        <end position="162"/>
    </location>
</feature>
<sequence>MKSIPIHFNKTTQTVSKLTTVLLTWRTGRANGKELFGVVPCVTIERGVWGGDSGQADPTSGFYSGSGQISKSQVLSELEFTLGQKERALQVNPYDSVSQNHLNVLQQLRKLVKVGVSQDELRQILSQLHLFSQSTAPLPLAPAPTSTPVSASPAYNGSSYSRPYPPAPPYSNQGSPGFPVPADRSSYPQQPKTEQVNITSVLPSSQLASSTSASAPGHSAAPISNITNLYNALLKAGVVSASATPTGAGETSKVDESKLEPVELTKTTSREYRRAIMSQKVKLSSAGITKTRPELIHFLYD</sequence>
<reference evidence="2 3" key="1">
    <citation type="submission" date="2014-04" db="EMBL/GenBank/DDBJ databases">
        <authorList>
            <consortium name="DOE Joint Genome Institute"/>
            <person name="Kuo A."/>
            <person name="Tarkka M."/>
            <person name="Buscot F."/>
            <person name="Kohler A."/>
            <person name="Nagy L.G."/>
            <person name="Floudas D."/>
            <person name="Copeland A."/>
            <person name="Barry K.W."/>
            <person name="Cichocki N."/>
            <person name="Veneault-Fourrey C."/>
            <person name="LaButti K."/>
            <person name="Lindquist E.A."/>
            <person name="Lipzen A."/>
            <person name="Lundell T."/>
            <person name="Morin E."/>
            <person name="Murat C."/>
            <person name="Sun H."/>
            <person name="Tunlid A."/>
            <person name="Henrissat B."/>
            <person name="Grigoriev I.V."/>
            <person name="Hibbett D.S."/>
            <person name="Martin F."/>
            <person name="Nordberg H.P."/>
            <person name="Cantor M.N."/>
            <person name="Hua S.X."/>
        </authorList>
    </citation>
    <scope>NUCLEOTIDE SEQUENCE [LARGE SCALE GENOMIC DNA]</scope>
    <source>
        <strain evidence="2 3">F 1598</strain>
    </source>
</reference>
<dbReference type="EMBL" id="KN833252">
    <property type="protein sequence ID" value="KIM71632.1"/>
    <property type="molecule type" value="Genomic_DNA"/>
</dbReference>
<proteinExistence type="predicted"/>
<protein>
    <submittedName>
        <fullName evidence="2">Uncharacterized protein</fullName>
    </submittedName>
</protein>
<evidence type="ECO:0000313" key="3">
    <source>
        <dbReference type="Proteomes" id="UP000054166"/>
    </source>
</evidence>
<feature type="region of interest" description="Disordered" evidence="1">
    <location>
        <begin position="140"/>
        <end position="195"/>
    </location>
</feature>
<evidence type="ECO:0000313" key="2">
    <source>
        <dbReference type="EMBL" id="KIM71632.1"/>
    </source>
</evidence>
<dbReference type="HOGENOM" id="CLU_924743_0_0_1"/>
<feature type="compositionally biased region" description="Polar residues" evidence="1">
    <location>
        <begin position="186"/>
        <end position="195"/>
    </location>
</feature>
<dbReference type="Proteomes" id="UP000054166">
    <property type="component" value="Unassembled WGS sequence"/>
</dbReference>
<dbReference type="OrthoDB" id="2129491at2759"/>
<evidence type="ECO:0000256" key="1">
    <source>
        <dbReference type="SAM" id="MobiDB-lite"/>
    </source>
</evidence>
<organism evidence="2 3">
    <name type="scientific">Piloderma croceum (strain F 1598)</name>
    <dbReference type="NCBI Taxonomy" id="765440"/>
    <lineage>
        <taxon>Eukaryota</taxon>
        <taxon>Fungi</taxon>
        <taxon>Dikarya</taxon>
        <taxon>Basidiomycota</taxon>
        <taxon>Agaricomycotina</taxon>
        <taxon>Agaricomycetes</taxon>
        <taxon>Agaricomycetidae</taxon>
        <taxon>Atheliales</taxon>
        <taxon>Atheliaceae</taxon>
        <taxon>Piloderma</taxon>
    </lineage>
</organism>
<accession>A0A0C3B314</accession>